<evidence type="ECO:0000256" key="2">
    <source>
        <dbReference type="ARBA" id="ARBA00022723"/>
    </source>
</evidence>
<accession>A0A4W5QJJ8</accession>
<dbReference type="GeneTree" id="ENSGT01030000234635"/>
<dbReference type="PROSITE" id="PS50238">
    <property type="entry name" value="RHOGAP"/>
    <property type="match status" value="1"/>
</dbReference>
<keyword evidence="9" id="KW-1185">Reference proteome</keyword>
<dbReference type="Pfam" id="PF00620">
    <property type="entry name" value="RhoGAP"/>
    <property type="match status" value="1"/>
</dbReference>
<dbReference type="InterPro" id="IPR000198">
    <property type="entry name" value="RhoGAP_dom"/>
</dbReference>
<evidence type="ECO:0000256" key="5">
    <source>
        <dbReference type="SAM" id="MobiDB-lite"/>
    </source>
</evidence>
<dbReference type="InterPro" id="IPR002219">
    <property type="entry name" value="PKC_DAG/PE"/>
</dbReference>
<reference evidence="8" key="3">
    <citation type="submission" date="2025-09" db="UniProtKB">
        <authorList>
            <consortium name="Ensembl"/>
        </authorList>
    </citation>
    <scope>IDENTIFICATION</scope>
</reference>
<dbReference type="Gene3D" id="1.10.555.10">
    <property type="entry name" value="Rho GTPase activation protein"/>
    <property type="match status" value="1"/>
</dbReference>
<dbReference type="PANTHER" id="PTHR46075:SF4">
    <property type="entry name" value="BETA-CHIMAERIN"/>
    <property type="match status" value="1"/>
</dbReference>
<evidence type="ECO:0000313" key="9">
    <source>
        <dbReference type="Proteomes" id="UP000314982"/>
    </source>
</evidence>
<dbReference type="InterPro" id="IPR008936">
    <property type="entry name" value="Rho_GTPase_activation_prot"/>
</dbReference>
<evidence type="ECO:0000256" key="1">
    <source>
        <dbReference type="ARBA" id="ARBA00022468"/>
    </source>
</evidence>
<evidence type="ECO:0000259" key="7">
    <source>
        <dbReference type="PROSITE" id="PS50238"/>
    </source>
</evidence>
<dbReference type="GO" id="GO:0008270">
    <property type="term" value="F:zinc ion binding"/>
    <property type="evidence" value="ECO:0007669"/>
    <property type="project" value="UniProtKB-KW"/>
</dbReference>
<dbReference type="SUPFAM" id="SSF57889">
    <property type="entry name" value="Cysteine-rich domain"/>
    <property type="match status" value="1"/>
</dbReference>
<organism evidence="8 9">
    <name type="scientific">Hucho hucho</name>
    <name type="common">huchen</name>
    <dbReference type="NCBI Taxonomy" id="62062"/>
    <lineage>
        <taxon>Eukaryota</taxon>
        <taxon>Metazoa</taxon>
        <taxon>Chordata</taxon>
        <taxon>Craniata</taxon>
        <taxon>Vertebrata</taxon>
        <taxon>Euteleostomi</taxon>
        <taxon>Actinopterygii</taxon>
        <taxon>Neopterygii</taxon>
        <taxon>Teleostei</taxon>
        <taxon>Protacanthopterygii</taxon>
        <taxon>Salmoniformes</taxon>
        <taxon>Salmonidae</taxon>
        <taxon>Salmoninae</taxon>
        <taxon>Hucho</taxon>
    </lineage>
</organism>
<dbReference type="PROSITE" id="PS50081">
    <property type="entry name" value="ZF_DAG_PE_2"/>
    <property type="match status" value="1"/>
</dbReference>
<feature type="region of interest" description="Disordered" evidence="5">
    <location>
        <begin position="1"/>
        <end position="42"/>
    </location>
</feature>
<reference evidence="9" key="1">
    <citation type="submission" date="2018-06" db="EMBL/GenBank/DDBJ databases">
        <title>Genome assembly of Danube salmon.</title>
        <authorList>
            <person name="Macqueen D.J."/>
            <person name="Gundappa M.K."/>
        </authorList>
    </citation>
    <scope>NUCLEOTIDE SEQUENCE [LARGE SCALE GENOMIC DNA]</scope>
</reference>
<dbReference type="SMART" id="SM00324">
    <property type="entry name" value="RhoGAP"/>
    <property type="match status" value="1"/>
</dbReference>
<feature type="domain" description="Rho-GAP" evidence="7">
    <location>
        <begin position="177"/>
        <end position="378"/>
    </location>
</feature>
<evidence type="ECO:0000313" key="8">
    <source>
        <dbReference type="Ensembl" id="ENSHHUP00000072594.1"/>
    </source>
</evidence>
<dbReference type="PANTHER" id="PTHR46075">
    <property type="entry name" value="CHIMERIN FAMILY MEMBER"/>
    <property type="match status" value="1"/>
</dbReference>
<dbReference type="InterPro" id="IPR051854">
    <property type="entry name" value="Rho-type_GAP"/>
</dbReference>
<dbReference type="Proteomes" id="UP000314982">
    <property type="component" value="Unassembled WGS sequence"/>
</dbReference>
<sequence length="378" mass="41531">MQSRPHPDCQSVPSWVPAAAGRGGGGGGGGGTGTEGGGEWSTAAVSSSLGHCRRRLLPSTGCYVLQRSPEETEALWEPGLGPGQGDTVKHTAAAMEVEEGSRGLGGGIGPGDVTVHKTKRGERKRQELLALALRVKLGSRGTLLWKPLKLLASCPQITTSPLVRHSTLKDCPSEKQSSYDKIHNFKVHTFRGPHWCEYCANFMWGLIAQGVHCSGLQSEGLYRVSGFSEHIEDVRLAFDRDGEKADISANVYNDINIIAGALKLYLRDLPIPVITFHVYSRFIQAAKIPNPDTRLEAIHEGLLQLPPAHYETLRYLMMHLKKVTMFEKDNFMNSENLGIVFGPTLMQPPEQNALATLNDMRHQKLIIQLLIEHEDVLF</sequence>
<reference evidence="8" key="2">
    <citation type="submission" date="2025-08" db="UniProtKB">
        <authorList>
            <consortium name="Ensembl"/>
        </authorList>
    </citation>
    <scope>IDENTIFICATION</scope>
</reference>
<evidence type="ECO:0000256" key="3">
    <source>
        <dbReference type="ARBA" id="ARBA00022771"/>
    </source>
</evidence>
<proteinExistence type="predicted"/>
<dbReference type="SUPFAM" id="SSF48350">
    <property type="entry name" value="GTPase activation domain, GAP"/>
    <property type="match status" value="1"/>
</dbReference>
<protein>
    <submittedName>
        <fullName evidence="8">Chimerin 2</fullName>
    </submittedName>
</protein>
<evidence type="ECO:0000259" key="6">
    <source>
        <dbReference type="PROSITE" id="PS50081"/>
    </source>
</evidence>
<keyword evidence="4" id="KW-0862">Zinc</keyword>
<evidence type="ECO:0000256" key="4">
    <source>
        <dbReference type="ARBA" id="ARBA00022833"/>
    </source>
</evidence>
<dbReference type="Ensembl" id="ENSHHUT00000074995.1">
    <property type="protein sequence ID" value="ENSHHUP00000072594.1"/>
    <property type="gene ID" value="ENSHHUG00000042577.1"/>
</dbReference>
<name>A0A4W5QJJ8_9TELE</name>
<keyword evidence="1" id="KW-0343">GTPase activation</keyword>
<dbReference type="GO" id="GO:0005096">
    <property type="term" value="F:GTPase activator activity"/>
    <property type="evidence" value="ECO:0007669"/>
    <property type="project" value="UniProtKB-KW"/>
</dbReference>
<dbReference type="FunFam" id="1.10.555.10:FF:000005">
    <property type="entry name" value="Chimaerin"/>
    <property type="match status" value="1"/>
</dbReference>
<dbReference type="GO" id="GO:0007165">
    <property type="term" value="P:signal transduction"/>
    <property type="evidence" value="ECO:0007669"/>
    <property type="project" value="InterPro"/>
</dbReference>
<feature type="domain" description="Phorbol-ester/DAG-type" evidence="6">
    <location>
        <begin position="182"/>
        <end position="214"/>
    </location>
</feature>
<dbReference type="InterPro" id="IPR046349">
    <property type="entry name" value="C1-like_sf"/>
</dbReference>
<feature type="compositionally biased region" description="Gly residues" evidence="5">
    <location>
        <begin position="21"/>
        <end position="39"/>
    </location>
</feature>
<keyword evidence="2" id="KW-0479">Metal-binding</keyword>
<dbReference type="AlphaFoldDB" id="A0A4W5QJJ8"/>
<keyword evidence="3" id="KW-0863">Zinc-finger</keyword>